<dbReference type="GO" id="GO:0005096">
    <property type="term" value="F:GTPase activator activity"/>
    <property type="evidence" value="ECO:0007669"/>
    <property type="project" value="InterPro"/>
</dbReference>
<dbReference type="InterPro" id="IPR038508">
    <property type="entry name" value="ArfGAP_dom_sf"/>
</dbReference>
<keyword evidence="1" id="KW-0479">Metal-binding</keyword>
<dbReference type="PANTHER" id="PTHR23180">
    <property type="entry name" value="CENTAURIN/ARF"/>
    <property type="match status" value="1"/>
</dbReference>
<dbReference type="InterPro" id="IPR045258">
    <property type="entry name" value="ACAP1/2/3-like"/>
</dbReference>
<dbReference type="Gene3D" id="2.30.29.30">
    <property type="entry name" value="Pleckstrin-homology domain (PH domain)/Phosphotyrosine-binding domain (PTB)"/>
    <property type="match status" value="1"/>
</dbReference>
<name>A0A6T7I4Y7_9STRA</name>
<dbReference type="SUPFAM" id="SSF50729">
    <property type="entry name" value="PH domain-like"/>
    <property type="match status" value="1"/>
</dbReference>
<dbReference type="PANTHER" id="PTHR23180:SF160">
    <property type="entry name" value="ADP-RIBOSYLATION FACTOR GTPASE-ACTIVATING PROTEIN EFFECTOR PROTEIN 1"/>
    <property type="match status" value="1"/>
</dbReference>
<feature type="compositionally biased region" description="Basic and acidic residues" evidence="5">
    <location>
        <begin position="170"/>
        <end position="188"/>
    </location>
</feature>
<protein>
    <recommendedName>
        <fullName evidence="9">Arf-GAP domain-containing protein</fullName>
    </recommendedName>
</protein>
<feature type="domain" description="PH" evidence="6">
    <location>
        <begin position="402"/>
        <end position="529"/>
    </location>
</feature>
<dbReference type="GO" id="GO:0008270">
    <property type="term" value="F:zinc ion binding"/>
    <property type="evidence" value="ECO:0007669"/>
    <property type="project" value="UniProtKB-KW"/>
</dbReference>
<dbReference type="InterPro" id="IPR037278">
    <property type="entry name" value="ARFGAP/RecO"/>
</dbReference>
<dbReference type="SUPFAM" id="SSF103657">
    <property type="entry name" value="BAR/IMD domain-like"/>
    <property type="match status" value="2"/>
</dbReference>
<dbReference type="InterPro" id="IPR027267">
    <property type="entry name" value="AH/BAR_dom_sf"/>
</dbReference>
<evidence type="ECO:0000259" key="6">
    <source>
        <dbReference type="PROSITE" id="PS50003"/>
    </source>
</evidence>
<feature type="compositionally biased region" description="Polar residues" evidence="5">
    <location>
        <begin position="218"/>
        <end position="229"/>
    </location>
</feature>
<evidence type="ECO:0000256" key="2">
    <source>
        <dbReference type="ARBA" id="ARBA00022771"/>
    </source>
</evidence>
<dbReference type="PRINTS" id="PR00405">
    <property type="entry name" value="REVINTRACTNG"/>
</dbReference>
<dbReference type="InterPro" id="IPR001849">
    <property type="entry name" value="PH_domain"/>
</dbReference>
<dbReference type="SMART" id="SM00233">
    <property type="entry name" value="PH"/>
    <property type="match status" value="1"/>
</dbReference>
<sequence>MKGESMTADSPYYVSRVDEEMRNLQVMSECLKDVSARGKTFGKCGALMAEATRRLSLACKMHHPASPQQLYMGDGDHTTEDVKDRERAIIEERKESMGEMGEVLLVLGEVLNEVAEAQMSMCESLEASLAQSLEAFASIELKEATQLRAEAEELTQVSEESLSKYLNGKYPERERSKTPGRNAERPDKLELGGALGSLKGWARSASSDYENGRRGSLASVNNSNHSGASSPVEPGFVSATVAVNLRDNLEKMRLSQANAELKRFQLLKRLDSIKTRRDFELGESALASLHGIRAYFHHCSDLIQGLTPRLQNLQTRQGALRDKHDTIENPWEAREEGLHKAIGSVEMASENASDIADSLSIPGAAADHEPMTLEEIESEVHLWELPSLLTESTSFTRDSTPGIVSEGWLYMQHSTRMTTSWQKQWFMMDRTGIYYYKAASLLDKSKTANKLTKSAPSSDSYLSQLEKVKVCDVVLCTVREVMVPKDQQATSQRFCFEIFNPMSKQPLMLQARGPNEYRMWVDSIRSCIERQLTGGAKPQSNSDANTNKGGGRGNGTMRRHGDSDPLQNHGHGGDDEIDLISVGQRSPWVQKALTANRFCADCNQADPDWASLNLGILLCIDCSGVHRGLGVHVSKVRSMRMDKLSNAEAKLILALGNERANSIWEAGIATQKGWTKPEPDDSRQKKEDWIKSKYLWRGFVDLNDSEGMTEEERKDLYGRELYEAARMAHVYDGAKALAKGAETDWQNPEDDLKTALHICAMGGPMLAPDPDHWQGIECAELLLQNGSKMSAQDKNHLGVLDCALSGNGANEMMEYLSRRVQM</sequence>
<dbReference type="SUPFAM" id="SSF57863">
    <property type="entry name" value="ArfGap/RecO-like zinc finger"/>
    <property type="match status" value="1"/>
</dbReference>
<evidence type="ECO:0000259" key="7">
    <source>
        <dbReference type="PROSITE" id="PS50115"/>
    </source>
</evidence>
<dbReference type="AlphaFoldDB" id="A0A6T7I4Y7"/>
<evidence type="ECO:0000256" key="1">
    <source>
        <dbReference type="ARBA" id="ARBA00022723"/>
    </source>
</evidence>
<dbReference type="CDD" id="cd08204">
    <property type="entry name" value="ArfGap"/>
    <property type="match status" value="1"/>
</dbReference>
<evidence type="ECO:0008006" key="9">
    <source>
        <dbReference type="Google" id="ProtNLM"/>
    </source>
</evidence>
<dbReference type="Gene3D" id="1.25.40.20">
    <property type="entry name" value="Ankyrin repeat-containing domain"/>
    <property type="match status" value="1"/>
</dbReference>
<feature type="region of interest" description="Disordered" evidence="5">
    <location>
        <begin position="532"/>
        <end position="577"/>
    </location>
</feature>
<keyword evidence="2 4" id="KW-0863">Zinc-finger</keyword>
<dbReference type="PROSITE" id="PS50115">
    <property type="entry name" value="ARFGAP"/>
    <property type="match status" value="1"/>
</dbReference>
<feature type="region of interest" description="Disordered" evidence="5">
    <location>
        <begin position="212"/>
        <end position="234"/>
    </location>
</feature>
<dbReference type="EMBL" id="HBHQ01015301">
    <property type="protein sequence ID" value="CAD9818377.1"/>
    <property type="molecule type" value="Transcribed_RNA"/>
</dbReference>
<dbReference type="SUPFAM" id="SSF48403">
    <property type="entry name" value="Ankyrin repeat"/>
    <property type="match status" value="1"/>
</dbReference>
<dbReference type="InterPro" id="IPR011993">
    <property type="entry name" value="PH-like_dom_sf"/>
</dbReference>
<accession>A0A6T7I4Y7</accession>
<organism evidence="8">
    <name type="scientific">Attheya septentrionalis</name>
    <dbReference type="NCBI Taxonomy" id="420275"/>
    <lineage>
        <taxon>Eukaryota</taxon>
        <taxon>Sar</taxon>
        <taxon>Stramenopiles</taxon>
        <taxon>Ochrophyta</taxon>
        <taxon>Bacillariophyta</taxon>
        <taxon>Coscinodiscophyceae</taxon>
        <taxon>Chaetocerotophycidae</taxon>
        <taxon>Chaetocerotales</taxon>
        <taxon>Attheyaceae</taxon>
        <taxon>Attheya</taxon>
    </lineage>
</organism>
<dbReference type="PROSITE" id="PS50003">
    <property type="entry name" value="PH_DOMAIN"/>
    <property type="match status" value="1"/>
</dbReference>
<dbReference type="InterPro" id="IPR001164">
    <property type="entry name" value="ArfGAP_dom"/>
</dbReference>
<reference evidence="8" key="1">
    <citation type="submission" date="2021-01" db="EMBL/GenBank/DDBJ databases">
        <authorList>
            <person name="Corre E."/>
            <person name="Pelletier E."/>
            <person name="Niang G."/>
            <person name="Scheremetjew M."/>
            <person name="Finn R."/>
            <person name="Kale V."/>
            <person name="Holt S."/>
            <person name="Cochrane G."/>
            <person name="Meng A."/>
            <person name="Brown T."/>
            <person name="Cohen L."/>
        </authorList>
    </citation>
    <scope>NUCLEOTIDE SEQUENCE</scope>
    <source>
        <strain evidence="8">CCMP2084</strain>
    </source>
</reference>
<dbReference type="Gene3D" id="1.20.1270.60">
    <property type="entry name" value="Arfaptin homology (AH) domain/BAR domain"/>
    <property type="match status" value="1"/>
</dbReference>
<dbReference type="InterPro" id="IPR036770">
    <property type="entry name" value="Ankyrin_rpt-contain_sf"/>
</dbReference>
<dbReference type="SMART" id="SM00105">
    <property type="entry name" value="ArfGap"/>
    <property type="match status" value="1"/>
</dbReference>
<feature type="domain" description="Arf-GAP" evidence="7">
    <location>
        <begin position="574"/>
        <end position="707"/>
    </location>
</feature>
<gene>
    <name evidence="8" type="ORF">ASEP1449_LOCUS10209</name>
</gene>
<evidence type="ECO:0000256" key="4">
    <source>
        <dbReference type="PROSITE-ProRule" id="PRU00288"/>
    </source>
</evidence>
<dbReference type="Pfam" id="PF00169">
    <property type="entry name" value="PH"/>
    <property type="match status" value="1"/>
</dbReference>
<evidence type="ECO:0000313" key="8">
    <source>
        <dbReference type="EMBL" id="CAD9818377.1"/>
    </source>
</evidence>
<dbReference type="Pfam" id="PF01412">
    <property type="entry name" value="ArfGap"/>
    <property type="match status" value="1"/>
</dbReference>
<proteinExistence type="predicted"/>
<keyword evidence="3" id="KW-0862">Zinc</keyword>
<feature type="region of interest" description="Disordered" evidence="5">
    <location>
        <begin position="158"/>
        <end position="188"/>
    </location>
</feature>
<evidence type="ECO:0000256" key="5">
    <source>
        <dbReference type="SAM" id="MobiDB-lite"/>
    </source>
</evidence>
<evidence type="ECO:0000256" key="3">
    <source>
        <dbReference type="ARBA" id="ARBA00022833"/>
    </source>
</evidence>
<dbReference type="Gene3D" id="1.10.220.150">
    <property type="entry name" value="Arf GTPase activating protein"/>
    <property type="match status" value="1"/>
</dbReference>